<feature type="domain" description="Potassium channel" evidence="4">
    <location>
        <begin position="18"/>
        <end position="101"/>
    </location>
</feature>
<dbReference type="InterPro" id="IPR050721">
    <property type="entry name" value="Trk_Ktr_HKT_K-transport"/>
</dbReference>
<dbReference type="InterPro" id="IPR036291">
    <property type="entry name" value="NAD(P)-bd_dom_sf"/>
</dbReference>
<dbReference type="Proteomes" id="UP000248148">
    <property type="component" value="Unassembled WGS sequence"/>
</dbReference>
<feature type="domain" description="RCK N-terminal" evidence="3">
    <location>
        <begin position="295"/>
        <end position="404"/>
    </location>
</feature>
<dbReference type="OrthoDB" id="9781411at2"/>
<keyword evidence="2" id="KW-0472">Membrane</keyword>
<sequence>MHSVLLLAIRRIRDPLILISLIFGFSTIGLALIPGVDAEGRRWHMSLFEAFYFVSYTATTIGFGELPHTFTNQQRIFVTLIIYLSVIGWAYLLGALLNLVQEKAFQQALVDRRFQRSVKRLREPFYLVCGLGDTGMTVVRALDQLGCRSTAIDKDERRIQQLEIEEMSHLVPALAADARSPETLSAAGLLKPECKGVLSLCNDDETNLAIAISACILRPTLPVIGRAETTITATSMASLGTFRVINPFREFSDHLGLAMKAPDVHRLISWLTSAPGAYLFPSSPTRVPVAPGHWIVCGYGRLGHEVIAAVHNGGFSATVIDPVGLRLEGLRAIKGRGADVAVLNEAGIAHSVGIIAGTDDDAENLAIGIAARRLKPNIFIILRQNQRSSRVLFTKFGASMTMVPSQIVADQCIAALRTPLLADFLDIVRTKDEVFAYSLSERLRALIGDETPRFWSVSLTRADEPALAAALEAGRMTCVDDLLQALRGRHGQQPCVALALLRDGIMTELPAGEAALRPGDQLLVAGRHLADGRRGWWLRRLGWAASDPA</sequence>
<dbReference type="InterPro" id="IPR003148">
    <property type="entry name" value="RCK_N"/>
</dbReference>
<evidence type="ECO:0000259" key="3">
    <source>
        <dbReference type="Pfam" id="PF02254"/>
    </source>
</evidence>
<dbReference type="GO" id="GO:0005886">
    <property type="term" value="C:plasma membrane"/>
    <property type="evidence" value="ECO:0007669"/>
    <property type="project" value="UniProtKB-SubCell"/>
</dbReference>
<dbReference type="PANTHER" id="PTHR43833:SF9">
    <property type="entry name" value="POTASSIUM CHANNEL PROTEIN YUGO-RELATED"/>
    <property type="match status" value="1"/>
</dbReference>
<gene>
    <name evidence="5" type="ORF">BJ122_11946</name>
</gene>
<comment type="subcellular location">
    <subcellularLocation>
        <location evidence="1">Cell membrane</location>
        <topology evidence="1">Multi-pass membrane protein</topology>
    </subcellularLocation>
</comment>
<proteinExistence type="predicted"/>
<feature type="transmembrane region" description="Helical" evidence="2">
    <location>
        <begin position="45"/>
        <end position="64"/>
    </location>
</feature>
<accession>A0A318TAM9</accession>
<evidence type="ECO:0000259" key="4">
    <source>
        <dbReference type="Pfam" id="PF07885"/>
    </source>
</evidence>
<dbReference type="EMBL" id="QJTI01000019">
    <property type="protein sequence ID" value="PYF01643.1"/>
    <property type="molecule type" value="Genomic_DNA"/>
</dbReference>
<dbReference type="Gene3D" id="3.40.50.720">
    <property type="entry name" value="NAD(P)-binding Rossmann-like Domain"/>
    <property type="match status" value="2"/>
</dbReference>
<dbReference type="PANTHER" id="PTHR43833">
    <property type="entry name" value="POTASSIUM CHANNEL PROTEIN 2-RELATED-RELATED"/>
    <property type="match status" value="1"/>
</dbReference>
<dbReference type="SUPFAM" id="SSF81324">
    <property type="entry name" value="Voltage-gated potassium channels"/>
    <property type="match status" value="1"/>
</dbReference>
<feature type="transmembrane region" description="Helical" evidence="2">
    <location>
        <begin position="12"/>
        <end position="33"/>
    </location>
</feature>
<dbReference type="Pfam" id="PF02254">
    <property type="entry name" value="TrkA_N"/>
    <property type="match status" value="2"/>
</dbReference>
<comment type="caution">
    <text evidence="5">The sequence shown here is derived from an EMBL/GenBank/DDBJ whole genome shotgun (WGS) entry which is preliminary data.</text>
</comment>
<keyword evidence="2" id="KW-0812">Transmembrane</keyword>
<dbReference type="GO" id="GO:0006813">
    <property type="term" value="P:potassium ion transport"/>
    <property type="evidence" value="ECO:0007669"/>
    <property type="project" value="InterPro"/>
</dbReference>
<feature type="transmembrane region" description="Helical" evidence="2">
    <location>
        <begin position="76"/>
        <end position="97"/>
    </location>
</feature>
<name>A0A318TAM9_9BRAD</name>
<evidence type="ECO:0000313" key="5">
    <source>
        <dbReference type="EMBL" id="PYF01643.1"/>
    </source>
</evidence>
<evidence type="ECO:0000256" key="1">
    <source>
        <dbReference type="ARBA" id="ARBA00004651"/>
    </source>
</evidence>
<keyword evidence="6" id="KW-1185">Reference proteome</keyword>
<reference evidence="5 6" key="1">
    <citation type="submission" date="2018-06" db="EMBL/GenBank/DDBJ databases">
        <title>Genomic Encyclopedia of Archaeal and Bacterial Type Strains, Phase II (KMG-II): from individual species to whole genera.</title>
        <authorList>
            <person name="Goeker M."/>
        </authorList>
    </citation>
    <scope>NUCLEOTIDE SEQUENCE [LARGE SCALE GENOMIC DNA]</scope>
    <source>
        <strain evidence="5 6">JCM 11668</strain>
    </source>
</reference>
<dbReference type="RefSeq" id="WP_110781687.1">
    <property type="nucleotide sequence ID" value="NZ_QJTI01000019.1"/>
</dbReference>
<dbReference type="Pfam" id="PF07885">
    <property type="entry name" value="Ion_trans_2"/>
    <property type="match status" value="1"/>
</dbReference>
<dbReference type="Gene3D" id="1.10.287.70">
    <property type="match status" value="1"/>
</dbReference>
<evidence type="ECO:0000313" key="6">
    <source>
        <dbReference type="Proteomes" id="UP000248148"/>
    </source>
</evidence>
<dbReference type="SUPFAM" id="SSF51735">
    <property type="entry name" value="NAD(P)-binding Rossmann-fold domains"/>
    <property type="match status" value="2"/>
</dbReference>
<evidence type="ECO:0000256" key="2">
    <source>
        <dbReference type="SAM" id="Phobius"/>
    </source>
</evidence>
<keyword evidence="2" id="KW-1133">Transmembrane helix</keyword>
<protein>
    <submittedName>
        <fullName evidence="5">Trk K+ transport system NAD-binding subunit</fullName>
    </submittedName>
</protein>
<dbReference type="InterPro" id="IPR013099">
    <property type="entry name" value="K_chnl_dom"/>
</dbReference>
<organism evidence="5 6">
    <name type="scientific">Rhodopseudomonas faecalis</name>
    <dbReference type="NCBI Taxonomy" id="99655"/>
    <lineage>
        <taxon>Bacteria</taxon>
        <taxon>Pseudomonadati</taxon>
        <taxon>Pseudomonadota</taxon>
        <taxon>Alphaproteobacteria</taxon>
        <taxon>Hyphomicrobiales</taxon>
        <taxon>Nitrobacteraceae</taxon>
        <taxon>Rhodopseudomonas</taxon>
    </lineage>
</organism>
<feature type="domain" description="RCK N-terminal" evidence="3">
    <location>
        <begin position="126"/>
        <end position="247"/>
    </location>
</feature>
<dbReference type="AlphaFoldDB" id="A0A318TAM9"/>